<dbReference type="EMBL" id="AHJG01000059">
    <property type="protein sequence ID" value="EPA06382.1"/>
    <property type="molecule type" value="Genomic_DNA"/>
</dbReference>
<organism evidence="1 2">
    <name type="scientific">Candidatus Nitrosarchaeum limnium BG20</name>
    <dbReference type="NCBI Taxonomy" id="859192"/>
    <lineage>
        <taxon>Archaea</taxon>
        <taxon>Nitrososphaerota</taxon>
        <taxon>Nitrososphaeria</taxon>
        <taxon>Nitrosopumilales</taxon>
        <taxon>Nitrosopumilaceae</taxon>
        <taxon>Nitrosarchaeum</taxon>
    </lineage>
</organism>
<name>S2EPK6_9ARCH</name>
<protein>
    <submittedName>
        <fullName evidence="1">Uncharacterized protein</fullName>
    </submittedName>
</protein>
<sequence length="69" mass="8151">MRTATDAEDTNNIKFRYECPPVSAPYSQLYIFENLQKIIKDQLGKSFGQIINSLYPFYQQVGHRFNESW</sequence>
<gene>
    <name evidence="1" type="ORF">BG20_I1753</name>
</gene>
<proteinExistence type="predicted"/>
<reference evidence="1 2" key="1">
    <citation type="journal article" date="2012" name="J. Bacteriol.">
        <title>Genome Sequence of "Candidatus Nitrosoarchaeum limnia" BG20, a Low-Salinity Ammonia-Oxidizing Archaeon from the San Francisco Bay Estuary.</title>
        <authorList>
            <person name="Mosier A.C."/>
            <person name="Allen E.E."/>
            <person name="Kim M."/>
            <person name="Ferriera S."/>
            <person name="Francis C.A."/>
        </authorList>
    </citation>
    <scope>NUCLEOTIDE SEQUENCE [LARGE SCALE GENOMIC DNA]</scope>
    <source>
        <strain evidence="1 2">BG20</strain>
    </source>
</reference>
<evidence type="ECO:0000313" key="1">
    <source>
        <dbReference type="EMBL" id="EPA06382.1"/>
    </source>
</evidence>
<accession>S2EPK6</accession>
<evidence type="ECO:0000313" key="2">
    <source>
        <dbReference type="Proteomes" id="UP000014065"/>
    </source>
</evidence>
<comment type="caution">
    <text evidence="1">The sequence shown here is derived from an EMBL/GenBank/DDBJ whole genome shotgun (WGS) entry which is preliminary data.</text>
</comment>
<keyword evidence="2" id="KW-1185">Reference proteome</keyword>
<dbReference type="Proteomes" id="UP000014065">
    <property type="component" value="Unassembled WGS sequence"/>
</dbReference>
<dbReference type="AlphaFoldDB" id="S2EPK6"/>